<dbReference type="Proteomes" id="UP000634004">
    <property type="component" value="Unassembled WGS sequence"/>
</dbReference>
<feature type="coiled-coil region" evidence="4">
    <location>
        <begin position="185"/>
        <end position="212"/>
    </location>
</feature>
<evidence type="ECO:0000313" key="9">
    <source>
        <dbReference type="Proteomes" id="UP000634004"/>
    </source>
</evidence>
<evidence type="ECO:0000256" key="1">
    <source>
        <dbReference type="ARBA" id="ARBA00004196"/>
    </source>
</evidence>
<protein>
    <submittedName>
        <fullName evidence="8">RND superfamily efflux pump MFP component</fullName>
    </submittedName>
</protein>
<feature type="transmembrane region" description="Helical" evidence="5">
    <location>
        <begin position="29"/>
        <end position="55"/>
    </location>
</feature>
<dbReference type="PANTHER" id="PTHR30469">
    <property type="entry name" value="MULTIDRUG RESISTANCE PROTEIN MDTA"/>
    <property type="match status" value="1"/>
</dbReference>
<evidence type="ECO:0000256" key="4">
    <source>
        <dbReference type="SAM" id="Coils"/>
    </source>
</evidence>
<keyword evidence="3" id="KW-0813">Transport</keyword>
<gene>
    <name evidence="8" type="ORF">GCM10009069_17530</name>
</gene>
<keyword evidence="9" id="KW-1185">Reference proteome</keyword>
<keyword evidence="5" id="KW-1133">Transmembrane helix</keyword>
<keyword evidence="4" id="KW-0175">Coiled coil</keyword>
<dbReference type="Gene3D" id="2.40.30.170">
    <property type="match status" value="1"/>
</dbReference>
<accession>A0A8J3G2M5</accession>
<evidence type="ECO:0000259" key="6">
    <source>
        <dbReference type="Pfam" id="PF25917"/>
    </source>
</evidence>
<evidence type="ECO:0000256" key="2">
    <source>
        <dbReference type="ARBA" id="ARBA00009477"/>
    </source>
</evidence>
<comment type="caution">
    <text evidence="8">The sequence shown here is derived from an EMBL/GenBank/DDBJ whole genome shotgun (WGS) entry which is preliminary data.</text>
</comment>
<dbReference type="EMBL" id="BMZH01000006">
    <property type="protein sequence ID" value="GHA95027.1"/>
    <property type="molecule type" value="Genomic_DNA"/>
</dbReference>
<reference evidence="8" key="2">
    <citation type="submission" date="2020-09" db="EMBL/GenBank/DDBJ databases">
        <authorList>
            <person name="Sun Q."/>
            <person name="Kim S."/>
        </authorList>
    </citation>
    <scope>NUCLEOTIDE SEQUENCE</scope>
    <source>
        <strain evidence="8">KCTC 32513</strain>
    </source>
</reference>
<proteinExistence type="inferred from homology"/>
<sequence length="425" mass="45683">MDDFDARNPDSNANIGGVPPRKKPRKLMILRLLTFGLPIVVLGTAVGGTIAMSAFSPEPEETDTPIKALPVLTALAKSDSVMMTVKAQGEVQPRTEINIVSQVGGRITYMSPDYIQGGRFTRGDLLVRIDPAEYKLRVTQARANVSQAQTVIAREQSESDLARIDWEDLGSGGTPTPLTLREPQMAEAAAQLESAKAQLAEAELQLSRTEIRAPFDGRVTERLVDEGEFVGTNSRLGRIYATDIMDVRLPMTQTDLREAGLFLGYEAKGDAGVPVRLTLTSIGSESEWTGYITRTDGRFDSQSRVLHVYAEVRNPFADISKGHPPLAPGLYVDAEINGPVINNVLTIPRAALRGTSDVYVANNDGTLSIRTVEVQSSDRTKAVLRGGITAGDAVVTSPIRGAAEGMKIEVVDPNAPKSSPTTEGA</sequence>
<dbReference type="PANTHER" id="PTHR30469:SF12">
    <property type="entry name" value="MULTIDRUG RESISTANCE PROTEIN MDTA"/>
    <property type="match status" value="1"/>
</dbReference>
<evidence type="ECO:0000259" key="7">
    <source>
        <dbReference type="Pfam" id="PF25967"/>
    </source>
</evidence>
<comment type="subcellular location">
    <subcellularLocation>
        <location evidence="1">Cell envelope</location>
    </subcellularLocation>
</comment>
<organism evidence="8 9">
    <name type="scientific">Algimonas arctica</name>
    <dbReference type="NCBI Taxonomy" id="1479486"/>
    <lineage>
        <taxon>Bacteria</taxon>
        <taxon>Pseudomonadati</taxon>
        <taxon>Pseudomonadota</taxon>
        <taxon>Alphaproteobacteria</taxon>
        <taxon>Maricaulales</taxon>
        <taxon>Robiginitomaculaceae</taxon>
        <taxon>Algimonas</taxon>
    </lineage>
</organism>
<evidence type="ECO:0000256" key="3">
    <source>
        <dbReference type="ARBA" id="ARBA00022448"/>
    </source>
</evidence>
<dbReference type="Gene3D" id="2.40.50.100">
    <property type="match status" value="1"/>
</dbReference>
<dbReference type="Gene3D" id="2.40.420.20">
    <property type="match status" value="1"/>
</dbReference>
<dbReference type="Pfam" id="PF25967">
    <property type="entry name" value="RND-MFP_C"/>
    <property type="match status" value="1"/>
</dbReference>
<reference evidence="8" key="1">
    <citation type="journal article" date="2014" name="Int. J. Syst. Evol. Microbiol.">
        <title>Complete genome sequence of Corynebacterium casei LMG S-19264T (=DSM 44701T), isolated from a smear-ripened cheese.</title>
        <authorList>
            <consortium name="US DOE Joint Genome Institute (JGI-PGF)"/>
            <person name="Walter F."/>
            <person name="Albersmeier A."/>
            <person name="Kalinowski J."/>
            <person name="Ruckert C."/>
        </authorList>
    </citation>
    <scope>NUCLEOTIDE SEQUENCE</scope>
    <source>
        <strain evidence="8">KCTC 32513</strain>
    </source>
</reference>
<dbReference type="InterPro" id="IPR058627">
    <property type="entry name" value="MdtA-like_C"/>
</dbReference>
<dbReference type="InterPro" id="IPR058625">
    <property type="entry name" value="MdtA-like_BSH"/>
</dbReference>
<dbReference type="GO" id="GO:1990281">
    <property type="term" value="C:efflux pump complex"/>
    <property type="evidence" value="ECO:0007669"/>
    <property type="project" value="TreeGrafter"/>
</dbReference>
<dbReference type="AlphaFoldDB" id="A0A8J3G2M5"/>
<dbReference type="SUPFAM" id="SSF111369">
    <property type="entry name" value="HlyD-like secretion proteins"/>
    <property type="match status" value="1"/>
</dbReference>
<dbReference type="RefSeq" id="WP_189497525.1">
    <property type="nucleotide sequence ID" value="NZ_BMZH01000006.1"/>
</dbReference>
<feature type="domain" description="Multidrug resistance protein MdtA-like barrel-sandwich hybrid" evidence="6">
    <location>
        <begin position="97"/>
        <end position="235"/>
    </location>
</feature>
<dbReference type="InterPro" id="IPR006143">
    <property type="entry name" value="RND_pump_MFP"/>
</dbReference>
<dbReference type="Gene3D" id="1.10.287.470">
    <property type="entry name" value="Helix hairpin bin"/>
    <property type="match status" value="1"/>
</dbReference>
<comment type="similarity">
    <text evidence="2">Belongs to the membrane fusion protein (MFP) (TC 8.A.1) family.</text>
</comment>
<dbReference type="NCBIfam" id="TIGR01730">
    <property type="entry name" value="RND_mfp"/>
    <property type="match status" value="1"/>
</dbReference>
<evidence type="ECO:0000256" key="5">
    <source>
        <dbReference type="SAM" id="Phobius"/>
    </source>
</evidence>
<feature type="domain" description="Multidrug resistance protein MdtA-like C-terminal permuted SH3" evidence="7">
    <location>
        <begin position="343"/>
        <end position="398"/>
    </location>
</feature>
<keyword evidence="5" id="KW-0812">Transmembrane</keyword>
<keyword evidence="5" id="KW-0472">Membrane</keyword>
<evidence type="ECO:0000313" key="8">
    <source>
        <dbReference type="EMBL" id="GHA95027.1"/>
    </source>
</evidence>
<dbReference type="GO" id="GO:0015562">
    <property type="term" value="F:efflux transmembrane transporter activity"/>
    <property type="evidence" value="ECO:0007669"/>
    <property type="project" value="TreeGrafter"/>
</dbReference>
<dbReference type="Pfam" id="PF25917">
    <property type="entry name" value="BSH_RND"/>
    <property type="match status" value="1"/>
</dbReference>
<name>A0A8J3G2M5_9PROT</name>